<evidence type="ECO:0000259" key="7">
    <source>
        <dbReference type="PROSITE" id="PS50893"/>
    </source>
</evidence>
<proteinExistence type="predicted"/>
<evidence type="ECO:0000256" key="4">
    <source>
        <dbReference type="ARBA" id="ARBA00022840"/>
    </source>
</evidence>
<evidence type="ECO:0000256" key="5">
    <source>
        <dbReference type="ARBA" id="ARBA00022967"/>
    </source>
</evidence>
<dbReference type="Proteomes" id="UP001344632">
    <property type="component" value="Unassembled WGS sequence"/>
</dbReference>
<keyword evidence="2" id="KW-1003">Cell membrane</keyword>
<keyword evidence="5" id="KW-1278">Translocase</keyword>
<dbReference type="InterPro" id="IPR047641">
    <property type="entry name" value="ABC_transpr_MalK/UgpC-like"/>
</dbReference>
<gene>
    <name evidence="8" type="ORF">P4H66_00315</name>
</gene>
<dbReference type="InterPro" id="IPR027417">
    <property type="entry name" value="P-loop_NTPase"/>
</dbReference>
<dbReference type="PANTHER" id="PTHR43875:SF15">
    <property type="entry name" value="TREHALOSE IMPORT ATP-BINDING PROTEIN SUGC"/>
    <property type="match status" value="1"/>
</dbReference>
<accession>A0ABU6GGG3</accession>
<keyword evidence="6" id="KW-0472">Membrane</keyword>
<dbReference type="InterPro" id="IPR012340">
    <property type="entry name" value="NA-bd_OB-fold"/>
</dbReference>
<dbReference type="GO" id="GO:0005524">
    <property type="term" value="F:ATP binding"/>
    <property type="evidence" value="ECO:0007669"/>
    <property type="project" value="UniProtKB-KW"/>
</dbReference>
<keyword evidence="4 8" id="KW-0067">ATP-binding</keyword>
<dbReference type="EMBL" id="JARLKZ010000001">
    <property type="protein sequence ID" value="MEC0238313.1"/>
    <property type="molecule type" value="Genomic_DNA"/>
</dbReference>
<keyword evidence="9" id="KW-1185">Reference proteome</keyword>
<dbReference type="SUPFAM" id="SSF52540">
    <property type="entry name" value="P-loop containing nucleoside triphosphate hydrolases"/>
    <property type="match status" value="1"/>
</dbReference>
<evidence type="ECO:0000256" key="6">
    <source>
        <dbReference type="ARBA" id="ARBA00023136"/>
    </source>
</evidence>
<protein>
    <submittedName>
        <fullName evidence="8">ABC transporter ATP-binding protein</fullName>
    </submittedName>
</protein>
<dbReference type="PANTHER" id="PTHR43875">
    <property type="entry name" value="MALTODEXTRIN IMPORT ATP-BINDING PROTEIN MSMX"/>
    <property type="match status" value="1"/>
</dbReference>
<feature type="domain" description="ABC transporter" evidence="7">
    <location>
        <begin position="4"/>
        <end position="240"/>
    </location>
</feature>
<keyword evidence="3" id="KW-0547">Nucleotide-binding</keyword>
<dbReference type="Gene3D" id="2.40.50.100">
    <property type="match status" value="1"/>
</dbReference>
<dbReference type="Gene3D" id="2.40.50.140">
    <property type="entry name" value="Nucleic acid-binding proteins"/>
    <property type="match status" value="1"/>
</dbReference>
<dbReference type="InterPro" id="IPR017871">
    <property type="entry name" value="ABC_transporter-like_CS"/>
</dbReference>
<dbReference type="Pfam" id="PF00005">
    <property type="entry name" value="ABC_tran"/>
    <property type="match status" value="1"/>
</dbReference>
<sequence>MSAIQLKQIHVNVQNKHILKGIDLTIEEGDFVTLLGPSGCGKTTLLRTIAGLQKLNEGTIVIAGKEVASGSMSFHMDPAKRGVSLVFQSYALWPHMTVFDNVAFGLQIRKLSKTEIRQRVMASLEKMRIPELAERYPGELSGGQQQRVAIARAIVTSPEILLLDEPLSNLDAKLRTEMRAELKRLHSELGTTIVYVTHDQHEAITMSTKVAVFFWGELVQVDTPRELYRHPKTLQVAEFMGSSDHKLNRVEGICRSSGNECYICTPLGDFRVAGEDGYPDRGVVMTLKPEDIVLHEKRMDGLIPVKVKDVLPSGAESLIRIDYGDVQLTARILGDPEFEPGRLLFAEFREDRINMYDKQTGRRLEPVIFHIKPAMEELHR</sequence>
<dbReference type="SUPFAM" id="SSF50331">
    <property type="entry name" value="MOP-like"/>
    <property type="match status" value="1"/>
</dbReference>
<dbReference type="InterPro" id="IPR003439">
    <property type="entry name" value="ABC_transporter-like_ATP-bd"/>
</dbReference>
<dbReference type="PROSITE" id="PS50893">
    <property type="entry name" value="ABC_TRANSPORTER_2"/>
    <property type="match status" value="1"/>
</dbReference>
<name>A0ABU6GGG3_9BACL</name>
<keyword evidence="1" id="KW-0813">Transport</keyword>
<dbReference type="PROSITE" id="PS00211">
    <property type="entry name" value="ABC_TRANSPORTER_1"/>
    <property type="match status" value="1"/>
</dbReference>
<reference evidence="8 9" key="1">
    <citation type="submission" date="2023-03" db="EMBL/GenBank/DDBJ databases">
        <title>Bacillus Genome Sequencing.</title>
        <authorList>
            <person name="Dunlap C."/>
        </authorList>
    </citation>
    <scope>NUCLEOTIDE SEQUENCE [LARGE SCALE GENOMIC DNA]</scope>
    <source>
        <strain evidence="8 9">BD-525</strain>
    </source>
</reference>
<comment type="caution">
    <text evidence="8">The sequence shown here is derived from an EMBL/GenBank/DDBJ whole genome shotgun (WGS) entry which is preliminary data.</text>
</comment>
<evidence type="ECO:0000313" key="8">
    <source>
        <dbReference type="EMBL" id="MEC0238313.1"/>
    </source>
</evidence>
<evidence type="ECO:0000256" key="1">
    <source>
        <dbReference type="ARBA" id="ARBA00022448"/>
    </source>
</evidence>
<organism evidence="8 9">
    <name type="scientific">Paenibacillus dokdonensis</name>
    <dbReference type="NCBI Taxonomy" id="2567944"/>
    <lineage>
        <taxon>Bacteria</taxon>
        <taxon>Bacillati</taxon>
        <taxon>Bacillota</taxon>
        <taxon>Bacilli</taxon>
        <taxon>Bacillales</taxon>
        <taxon>Paenibacillaceae</taxon>
        <taxon>Paenibacillus</taxon>
    </lineage>
</organism>
<evidence type="ECO:0000256" key="3">
    <source>
        <dbReference type="ARBA" id="ARBA00022741"/>
    </source>
</evidence>
<evidence type="ECO:0000313" key="9">
    <source>
        <dbReference type="Proteomes" id="UP001344632"/>
    </source>
</evidence>
<dbReference type="Gene3D" id="3.40.50.300">
    <property type="entry name" value="P-loop containing nucleotide triphosphate hydrolases"/>
    <property type="match status" value="1"/>
</dbReference>
<dbReference type="SMART" id="SM00382">
    <property type="entry name" value="AAA"/>
    <property type="match status" value="1"/>
</dbReference>
<evidence type="ECO:0000256" key="2">
    <source>
        <dbReference type="ARBA" id="ARBA00022475"/>
    </source>
</evidence>
<dbReference type="RefSeq" id="WP_326084746.1">
    <property type="nucleotide sequence ID" value="NZ_JARLKZ010000001.1"/>
</dbReference>
<dbReference type="InterPro" id="IPR008995">
    <property type="entry name" value="Mo/tungstate-bd_C_term_dom"/>
</dbReference>
<dbReference type="InterPro" id="IPR003593">
    <property type="entry name" value="AAA+_ATPase"/>
</dbReference>